<evidence type="ECO:0000313" key="8">
    <source>
        <dbReference type="Proteomes" id="UP000183529"/>
    </source>
</evidence>
<evidence type="ECO:0000256" key="4">
    <source>
        <dbReference type="ARBA" id="ARBA00023136"/>
    </source>
</evidence>
<keyword evidence="6" id="KW-0732">Signal</keyword>
<feature type="transmembrane region" description="Helical" evidence="5">
    <location>
        <begin position="192"/>
        <end position="218"/>
    </location>
</feature>
<comment type="caution">
    <text evidence="7">The sequence shown here is derived from an EMBL/GenBank/DDBJ whole genome shotgun (WGS) entry which is preliminary data.</text>
</comment>
<evidence type="ECO:0000256" key="5">
    <source>
        <dbReference type="SAM" id="Phobius"/>
    </source>
</evidence>
<dbReference type="EMBL" id="FNZM01000023">
    <property type="protein sequence ID" value="SEK13120.1"/>
    <property type="molecule type" value="Genomic_DNA"/>
</dbReference>
<protein>
    <submittedName>
        <fullName evidence="7">TrbL/VirB6 plasmid conjugal transfer protein</fullName>
    </submittedName>
</protein>
<keyword evidence="4 5" id="KW-0472">Membrane</keyword>
<dbReference type="GO" id="GO:0016020">
    <property type="term" value="C:membrane"/>
    <property type="evidence" value="ECO:0007669"/>
    <property type="project" value="UniProtKB-SubCell"/>
</dbReference>
<gene>
    <name evidence="7" type="ORF">SAMN05216550_12394</name>
</gene>
<feature type="transmembrane region" description="Helical" evidence="5">
    <location>
        <begin position="123"/>
        <end position="142"/>
    </location>
</feature>
<evidence type="ECO:0000313" key="7">
    <source>
        <dbReference type="EMBL" id="SEK13120.1"/>
    </source>
</evidence>
<evidence type="ECO:0000256" key="2">
    <source>
        <dbReference type="ARBA" id="ARBA00022692"/>
    </source>
</evidence>
<reference evidence="7 8" key="1">
    <citation type="submission" date="2016-10" db="EMBL/GenBank/DDBJ databases">
        <authorList>
            <person name="Varghese N."/>
            <person name="Submissions S."/>
        </authorList>
    </citation>
    <scope>NUCLEOTIDE SEQUENCE [LARGE SCALE GENOMIC DNA]</scope>
    <source>
        <strain evidence="7 8">LMG 22274</strain>
    </source>
</reference>
<organism evidence="7 8">
    <name type="scientific">Paraburkholderia tropica</name>
    <dbReference type="NCBI Taxonomy" id="92647"/>
    <lineage>
        <taxon>Bacteria</taxon>
        <taxon>Pseudomonadati</taxon>
        <taxon>Pseudomonadota</taxon>
        <taxon>Betaproteobacteria</taxon>
        <taxon>Burkholderiales</taxon>
        <taxon>Burkholderiaceae</taxon>
        <taxon>Paraburkholderia</taxon>
    </lineage>
</organism>
<feature type="transmembrane region" description="Helical" evidence="5">
    <location>
        <begin position="93"/>
        <end position="111"/>
    </location>
</feature>
<evidence type="ECO:0000256" key="6">
    <source>
        <dbReference type="SAM" id="SignalP"/>
    </source>
</evidence>
<proteinExistence type="predicted"/>
<evidence type="ECO:0000256" key="3">
    <source>
        <dbReference type="ARBA" id="ARBA00022989"/>
    </source>
</evidence>
<dbReference type="GO" id="GO:0030255">
    <property type="term" value="P:protein secretion by the type IV secretion system"/>
    <property type="evidence" value="ECO:0007669"/>
    <property type="project" value="InterPro"/>
</dbReference>
<dbReference type="Pfam" id="PF04610">
    <property type="entry name" value="TrbL"/>
    <property type="match status" value="1"/>
</dbReference>
<evidence type="ECO:0000256" key="1">
    <source>
        <dbReference type="ARBA" id="ARBA00004141"/>
    </source>
</evidence>
<dbReference type="Proteomes" id="UP000183529">
    <property type="component" value="Unassembled WGS sequence"/>
</dbReference>
<sequence>MLPILLRALSAMLVAAVCVASPLALADDTTAVAAGTTISPASSGNNTFGVTVQAGEVAKGANDALTKIQSFFSAIIPAAVTVSQSVKSEADKFAGGLGLITMILAFVRFAATRDPIQAWTDLFEELAILGIFASLYIGYQTFAPGFFGWFQKLADLIQTGAGQGVFASMAAASGSAYEAVVTAFKGANPLNFIAITISMIPMLVAYIILLITCLVFAYMNNVGLIQAAVGIVMGQIAFALGFSSFTRGFFKAWLDYMIHAGMYCVISAILSKLVFASLGSAISVAAANGLVTSEGATYCLDLAFFVFLLSFEIPKMAAMFGGGANASGGMFKQAAQTAAKAAAFL</sequence>
<feature type="chain" id="PRO_5042837357" evidence="6">
    <location>
        <begin position="27"/>
        <end position="345"/>
    </location>
</feature>
<keyword evidence="3 5" id="KW-1133">Transmembrane helix</keyword>
<feature type="signal peptide" evidence="6">
    <location>
        <begin position="1"/>
        <end position="26"/>
    </location>
</feature>
<comment type="subcellular location">
    <subcellularLocation>
        <location evidence="1">Membrane</location>
        <topology evidence="1">Multi-pass membrane protein</topology>
    </subcellularLocation>
</comment>
<dbReference type="RefSeq" id="WP_161495524.1">
    <property type="nucleotide sequence ID" value="NZ_CADFGN010000015.1"/>
</dbReference>
<name>A0AAQ1GMW5_9BURK</name>
<accession>A0AAQ1GMW5</accession>
<feature type="transmembrane region" description="Helical" evidence="5">
    <location>
        <begin position="224"/>
        <end position="242"/>
    </location>
</feature>
<dbReference type="InterPro" id="IPR007688">
    <property type="entry name" value="Conjugal_tfr_TrbL/VirB6"/>
</dbReference>
<dbReference type="AlphaFoldDB" id="A0AAQ1GMW5"/>
<keyword evidence="2 5" id="KW-0812">Transmembrane</keyword>